<name>A0AAD6RY74_9AGAR</name>
<dbReference type="GO" id="GO:0032040">
    <property type="term" value="C:small-subunit processome"/>
    <property type="evidence" value="ECO:0007669"/>
    <property type="project" value="InterPro"/>
</dbReference>
<comment type="subcellular location">
    <subcellularLocation>
        <location evidence="1">Nucleus</location>
        <location evidence="1">Nucleolus</location>
    </subcellularLocation>
</comment>
<keyword evidence="6" id="KW-1185">Reference proteome</keyword>
<dbReference type="PANTHER" id="PTHR14150:SF12">
    <property type="entry name" value="U3 SMALL NUCLEOLAR RNA-ASSOCIATED PROTEIN 14 HOMOLOG A"/>
    <property type="match status" value="1"/>
</dbReference>
<accession>A0AAD6RY74</accession>
<evidence type="ECO:0000256" key="3">
    <source>
        <dbReference type="ARBA" id="ARBA00023242"/>
    </source>
</evidence>
<comment type="caution">
    <text evidence="5">The sequence shown here is derived from an EMBL/GenBank/DDBJ whole genome shotgun (WGS) entry which is preliminary data.</text>
</comment>
<evidence type="ECO:0000256" key="2">
    <source>
        <dbReference type="ARBA" id="ARBA00022553"/>
    </source>
</evidence>
<protein>
    <submittedName>
        <fullName evidence="5">Small-subunit processome</fullName>
    </submittedName>
</protein>
<organism evidence="5 6">
    <name type="scientific">Mycena alexandri</name>
    <dbReference type="NCBI Taxonomy" id="1745969"/>
    <lineage>
        <taxon>Eukaryota</taxon>
        <taxon>Fungi</taxon>
        <taxon>Dikarya</taxon>
        <taxon>Basidiomycota</taxon>
        <taxon>Agaricomycotina</taxon>
        <taxon>Agaricomycetes</taxon>
        <taxon>Agaricomycetidae</taxon>
        <taxon>Agaricales</taxon>
        <taxon>Marasmiineae</taxon>
        <taxon>Mycenaceae</taxon>
        <taxon>Mycena</taxon>
    </lineage>
</organism>
<evidence type="ECO:0000256" key="4">
    <source>
        <dbReference type="SAM" id="MobiDB-lite"/>
    </source>
</evidence>
<evidence type="ECO:0000313" key="6">
    <source>
        <dbReference type="Proteomes" id="UP001218188"/>
    </source>
</evidence>
<evidence type="ECO:0000313" key="5">
    <source>
        <dbReference type="EMBL" id="KAJ7017520.1"/>
    </source>
</evidence>
<dbReference type="EMBL" id="JARJCM010000400">
    <property type="protein sequence ID" value="KAJ7017520.1"/>
    <property type="molecule type" value="Genomic_DNA"/>
</dbReference>
<keyword evidence="3" id="KW-0539">Nucleus</keyword>
<dbReference type="InterPro" id="IPR006709">
    <property type="entry name" value="SSU_processome_Utp14"/>
</dbReference>
<evidence type="ECO:0000256" key="1">
    <source>
        <dbReference type="ARBA" id="ARBA00004604"/>
    </source>
</evidence>
<feature type="region of interest" description="Disordered" evidence="4">
    <location>
        <begin position="1"/>
        <end position="50"/>
    </location>
</feature>
<reference evidence="5" key="1">
    <citation type="submission" date="2023-03" db="EMBL/GenBank/DDBJ databases">
        <title>Massive genome expansion in bonnet fungi (Mycena s.s.) driven by repeated elements and novel gene families across ecological guilds.</title>
        <authorList>
            <consortium name="Lawrence Berkeley National Laboratory"/>
            <person name="Harder C.B."/>
            <person name="Miyauchi S."/>
            <person name="Viragh M."/>
            <person name="Kuo A."/>
            <person name="Thoen E."/>
            <person name="Andreopoulos B."/>
            <person name="Lu D."/>
            <person name="Skrede I."/>
            <person name="Drula E."/>
            <person name="Henrissat B."/>
            <person name="Morin E."/>
            <person name="Kohler A."/>
            <person name="Barry K."/>
            <person name="LaButti K."/>
            <person name="Morin E."/>
            <person name="Salamov A."/>
            <person name="Lipzen A."/>
            <person name="Mereny Z."/>
            <person name="Hegedus B."/>
            <person name="Baldrian P."/>
            <person name="Stursova M."/>
            <person name="Weitz H."/>
            <person name="Taylor A."/>
            <person name="Grigoriev I.V."/>
            <person name="Nagy L.G."/>
            <person name="Martin F."/>
            <person name="Kauserud H."/>
        </authorList>
    </citation>
    <scope>NUCLEOTIDE SEQUENCE</scope>
    <source>
        <strain evidence="5">CBHHK200</strain>
    </source>
</reference>
<sequence length="192" mass="21151">MDKILGAGEPNARSKSKNAADLADDDEDDANSEVDAQEQTLQLKKKGKAGKAAVKAFEQRDLVALAFAGDNVVRDFEDAKRREIASDAPREVDTTLPGWGSWGGPSTQKSKPKPQFIKKIPGIAPSDQRDKKAAKYQVKDLPYPFTSRAQFERSMERPLGAEWKHTGAFQKGTLPRVVKKMGMVIEPLQKLS</sequence>
<feature type="compositionally biased region" description="Acidic residues" evidence="4">
    <location>
        <begin position="22"/>
        <end position="36"/>
    </location>
</feature>
<keyword evidence="2" id="KW-0597">Phosphoprotein</keyword>
<dbReference type="PANTHER" id="PTHR14150">
    <property type="entry name" value="U3 SMALL NUCLEOLAR RNA-ASSOCIATED PROTEIN 14"/>
    <property type="match status" value="1"/>
</dbReference>
<feature type="region of interest" description="Disordered" evidence="4">
    <location>
        <begin position="87"/>
        <end position="134"/>
    </location>
</feature>
<dbReference type="AlphaFoldDB" id="A0AAD6RY74"/>
<dbReference type="GO" id="GO:0006364">
    <property type="term" value="P:rRNA processing"/>
    <property type="evidence" value="ECO:0007669"/>
    <property type="project" value="InterPro"/>
</dbReference>
<gene>
    <name evidence="5" type="ORF">C8F04DRAFT_1279299</name>
</gene>
<proteinExistence type="predicted"/>
<dbReference type="Pfam" id="PF04615">
    <property type="entry name" value="Utp14"/>
    <property type="match status" value="1"/>
</dbReference>
<dbReference type="Proteomes" id="UP001218188">
    <property type="component" value="Unassembled WGS sequence"/>
</dbReference>